<organism evidence="1 2">
    <name type="scientific">Sphingobium fluviale</name>
    <dbReference type="NCBI Taxonomy" id="2506423"/>
    <lineage>
        <taxon>Bacteria</taxon>
        <taxon>Pseudomonadati</taxon>
        <taxon>Pseudomonadota</taxon>
        <taxon>Alphaproteobacteria</taxon>
        <taxon>Sphingomonadales</taxon>
        <taxon>Sphingomonadaceae</taxon>
        <taxon>Sphingobium</taxon>
    </lineage>
</organism>
<protein>
    <submittedName>
        <fullName evidence="1">Uncharacterized protein</fullName>
    </submittedName>
</protein>
<accession>A0A4Q1KDN3</accession>
<sequence>MTMGAGVGSAAHDLHVWSVAVGDASLTPDVVLTSDAASIAKRVAIATMLETRFGIHHSTI</sequence>
<dbReference type="OrthoDB" id="9809646at2"/>
<keyword evidence="2" id="KW-1185">Reference proteome</keyword>
<proteinExistence type="predicted"/>
<name>A0A4Q1KDN3_9SPHN</name>
<gene>
    <name evidence="1" type="ORF">EQG66_14360</name>
</gene>
<reference evidence="2" key="1">
    <citation type="submission" date="2019-01" db="EMBL/GenBank/DDBJ databases">
        <title>Cytophagaceae bacterium strain CAR-16.</title>
        <authorList>
            <person name="Chen W.-M."/>
        </authorList>
    </citation>
    <scope>NUCLEOTIDE SEQUENCE [LARGE SCALE GENOMIC DNA]</scope>
    <source>
        <strain evidence="2">CHR27</strain>
    </source>
</reference>
<evidence type="ECO:0000313" key="2">
    <source>
        <dbReference type="Proteomes" id="UP000290958"/>
    </source>
</evidence>
<evidence type="ECO:0000313" key="1">
    <source>
        <dbReference type="EMBL" id="RXR25188.1"/>
    </source>
</evidence>
<dbReference type="EMBL" id="SBKP01000022">
    <property type="protein sequence ID" value="RXR25188.1"/>
    <property type="molecule type" value="Genomic_DNA"/>
</dbReference>
<dbReference type="AlphaFoldDB" id="A0A4Q1KDN3"/>
<comment type="caution">
    <text evidence="1">The sequence shown here is derived from an EMBL/GenBank/DDBJ whole genome shotgun (WGS) entry which is preliminary data.</text>
</comment>
<dbReference type="RefSeq" id="WP_129405227.1">
    <property type="nucleotide sequence ID" value="NZ_SBKP01000022.1"/>
</dbReference>
<dbReference type="Proteomes" id="UP000290958">
    <property type="component" value="Unassembled WGS sequence"/>
</dbReference>